<dbReference type="InterPro" id="IPR043917">
    <property type="entry name" value="DUF5753"/>
</dbReference>
<dbReference type="Pfam" id="PF13560">
    <property type="entry name" value="HTH_31"/>
    <property type="match status" value="1"/>
</dbReference>
<reference evidence="2 3" key="1">
    <citation type="journal article" date="2019" name="ACS Chem. Biol.">
        <title>Identification and Mobilization of a Cryptic Antibiotic Biosynthesis Gene Locus from a Human-Pathogenic Nocardia Isolate.</title>
        <authorList>
            <person name="Herisse M."/>
            <person name="Ishida K."/>
            <person name="Porter J.L."/>
            <person name="Howden B."/>
            <person name="Hertweck C."/>
            <person name="Stinear T.P."/>
            <person name="Pidot S.J."/>
        </authorList>
    </citation>
    <scope>NUCLEOTIDE SEQUENCE [LARGE SCALE GENOMIC DNA]</scope>
    <source>
        <strain evidence="2 3">AUSMDU00024985</strain>
    </source>
</reference>
<sequence length="279" mass="31310">MAEVEQARQAFGARLRDLRKSAHLTGLQLAAGAGWHSAKVSRIEHGKQTPNDADLCAWCRICDAELLLPDLRAALANIEALWQEWRRVAAAGHAQQQRRRIDMESRAKRIRNYEPSAIPGLLQTAAYAREVLTSCIEFVGGLDDVDRAVAARIERQRILRHGTTRITVLLAEQALYTTVGNDQVMIGQLDYLVEVMSLPRLTLGIIPRTARFIYTTTCFVLLDERLAEVETISAGLTVTQPRELAYYEKVWVTLHRQAAYGGAAKALIADARERHHHLR</sequence>
<dbReference type="CDD" id="cd00093">
    <property type="entry name" value="HTH_XRE"/>
    <property type="match status" value="1"/>
</dbReference>
<dbReference type="SUPFAM" id="SSF47413">
    <property type="entry name" value="lambda repressor-like DNA-binding domains"/>
    <property type="match status" value="1"/>
</dbReference>
<feature type="domain" description="HTH cro/C1-type" evidence="1">
    <location>
        <begin position="15"/>
        <end position="71"/>
    </location>
</feature>
<dbReference type="EMBL" id="CP046171">
    <property type="protein sequence ID" value="QIS06735.1"/>
    <property type="molecule type" value="Genomic_DNA"/>
</dbReference>
<accession>A0A6G9Y0K2</accession>
<evidence type="ECO:0000313" key="3">
    <source>
        <dbReference type="Proteomes" id="UP000501705"/>
    </source>
</evidence>
<evidence type="ECO:0000259" key="1">
    <source>
        <dbReference type="PROSITE" id="PS50943"/>
    </source>
</evidence>
<evidence type="ECO:0000313" key="2">
    <source>
        <dbReference type="EMBL" id="QIS06735.1"/>
    </source>
</evidence>
<dbReference type="InterPro" id="IPR001387">
    <property type="entry name" value="Cro/C1-type_HTH"/>
</dbReference>
<proteinExistence type="predicted"/>
<dbReference type="RefSeq" id="WP_167465750.1">
    <property type="nucleotide sequence ID" value="NZ_CP046171.1"/>
</dbReference>
<dbReference type="Pfam" id="PF19054">
    <property type="entry name" value="DUF5753"/>
    <property type="match status" value="1"/>
</dbReference>
<dbReference type="Proteomes" id="UP000501705">
    <property type="component" value="Chromosome"/>
</dbReference>
<dbReference type="InterPro" id="IPR010982">
    <property type="entry name" value="Lambda_DNA-bd_dom_sf"/>
</dbReference>
<dbReference type="AlphaFoldDB" id="A0A6G9Y0K2"/>
<organism evidence="2 3">
    <name type="scientific">Nocardia brasiliensis</name>
    <dbReference type="NCBI Taxonomy" id="37326"/>
    <lineage>
        <taxon>Bacteria</taxon>
        <taxon>Bacillati</taxon>
        <taxon>Actinomycetota</taxon>
        <taxon>Actinomycetes</taxon>
        <taxon>Mycobacteriales</taxon>
        <taxon>Nocardiaceae</taxon>
        <taxon>Nocardia</taxon>
    </lineage>
</organism>
<dbReference type="PROSITE" id="PS50943">
    <property type="entry name" value="HTH_CROC1"/>
    <property type="match status" value="1"/>
</dbReference>
<dbReference type="Gene3D" id="1.10.260.40">
    <property type="entry name" value="lambda repressor-like DNA-binding domains"/>
    <property type="match status" value="1"/>
</dbReference>
<dbReference type="GO" id="GO:0003677">
    <property type="term" value="F:DNA binding"/>
    <property type="evidence" value="ECO:0007669"/>
    <property type="project" value="InterPro"/>
</dbReference>
<gene>
    <name evidence="2" type="ORF">F5X71_34480</name>
</gene>
<name>A0A6G9Y0K2_NOCBR</name>
<protein>
    <submittedName>
        <fullName evidence="2">Helix-turn-helix domain-containing protein</fullName>
    </submittedName>
</protein>
<dbReference type="SMART" id="SM00530">
    <property type="entry name" value="HTH_XRE"/>
    <property type="match status" value="1"/>
</dbReference>